<dbReference type="AlphaFoldDB" id="A0A426V9I1"/>
<dbReference type="OrthoDB" id="9791261at2"/>
<gene>
    <name evidence="2" type="ORF">EIP75_14765</name>
</gene>
<dbReference type="InterPro" id="IPR003423">
    <property type="entry name" value="OMP_efflux"/>
</dbReference>
<dbReference type="RefSeq" id="WP_125244046.1">
    <property type="nucleotide sequence ID" value="NZ_RSED01000011.1"/>
</dbReference>
<evidence type="ECO:0000256" key="1">
    <source>
        <dbReference type="ARBA" id="ARBA00007613"/>
    </source>
</evidence>
<dbReference type="InterPro" id="IPR010131">
    <property type="entry name" value="MdtP/NodT-like"/>
</dbReference>
<proteinExistence type="inferred from homology"/>
<evidence type="ECO:0000313" key="2">
    <source>
        <dbReference type="EMBL" id="RRS03512.1"/>
    </source>
</evidence>
<comment type="similarity">
    <text evidence="1">Belongs to the outer membrane factor (OMF) (TC 1.B.17) family.</text>
</comment>
<comment type="caution">
    <text evidence="2">The sequence shown here is derived from an EMBL/GenBank/DDBJ whole genome shotgun (WGS) entry which is preliminary data.</text>
</comment>
<reference evidence="2 3" key="1">
    <citation type="submission" date="2018-12" db="EMBL/GenBank/DDBJ databases">
        <title>The whole draft genome of Aquabacterium sp. SJQ9.</title>
        <authorList>
            <person name="Sun L."/>
            <person name="Gao X."/>
            <person name="Chen W."/>
            <person name="Huang K."/>
        </authorList>
    </citation>
    <scope>NUCLEOTIDE SEQUENCE [LARGE SCALE GENOMIC DNA]</scope>
    <source>
        <strain evidence="2 3">SJQ9</strain>
    </source>
</reference>
<dbReference type="SUPFAM" id="SSF56954">
    <property type="entry name" value="Outer membrane efflux proteins (OEP)"/>
    <property type="match status" value="1"/>
</dbReference>
<sequence>MFQAAWAQGLSLDAALSMALAHHPDLRASMLEREASEGATQQAGAWQNPELSTLVEDTRQATRTTTIQLNQPIELGGKRSARVNAARAAQGQAELDVAARRAQVRSQVMAAFYGVAVAQERVRLSAELGRLASQAREAASKRVLAGKVSPVEELKAQVAEAQALSANAVAQSEWRAAGSQLRQALGDPSAKFERVEVDIGRLPAAGQWEPLSQRLEASPGIARAQQEIARRQALSDLERARRIPDLTLTLGAKRDQQLGRDQPIVGVSLVLPLFDRNQGAILEASRREDKARAEFDALRASLEAQAVQALSQLTSALTQAQTLRDKVLPAARQAFAASTKGYELGKFGFLDVLDAQRTLFDAETQALSAAAQAHQADARLLELLGEPTPTKD</sequence>
<dbReference type="Proteomes" id="UP000269265">
    <property type="component" value="Unassembled WGS sequence"/>
</dbReference>
<dbReference type="Pfam" id="PF02321">
    <property type="entry name" value="OEP"/>
    <property type="match status" value="2"/>
</dbReference>
<accession>A0A426V9I1</accession>
<name>A0A426V9I1_9BURK</name>
<dbReference type="Gene3D" id="1.20.1600.10">
    <property type="entry name" value="Outer membrane efflux proteins (OEP)"/>
    <property type="match status" value="1"/>
</dbReference>
<keyword evidence="3" id="KW-1185">Reference proteome</keyword>
<dbReference type="EMBL" id="RSED01000011">
    <property type="protein sequence ID" value="RRS03512.1"/>
    <property type="molecule type" value="Genomic_DNA"/>
</dbReference>
<protein>
    <submittedName>
        <fullName evidence="2">TolC family protein</fullName>
    </submittedName>
</protein>
<dbReference type="PANTHER" id="PTHR30203:SF24">
    <property type="entry name" value="BLR4935 PROTEIN"/>
    <property type="match status" value="1"/>
</dbReference>
<evidence type="ECO:0000313" key="3">
    <source>
        <dbReference type="Proteomes" id="UP000269265"/>
    </source>
</evidence>
<dbReference type="PANTHER" id="PTHR30203">
    <property type="entry name" value="OUTER MEMBRANE CATION EFFLUX PROTEIN"/>
    <property type="match status" value="1"/>
</dbReference>
<organism evidence="2 3">
    <name type="scientific">Aquabacterium soli</name>
    <dbReference type="NCBI Taxonomy" id="2493092"/>
    <lineage>
        <taxon>Bacteria</taxon>
        <taxon>Pseudomonadati</taxon>
        <taxon>Pseudomonadota</taxon>
        <taxon>Betaproteobacteria</taxon>
        <taxon>Burkholderiales</taxon>
        <taxon>Aquabacterium</taxon>
    </lineage>
</organism>
<dbReference type="GO" id="GO:0015562">
    <property type="term" value="F:efflux transmembrane transporter activity"/>
    <property type="evidence" value="ECO:0007669"/>
    <property type="project" value="InterPro"/>
</dbReference>